<dbReference type="InterPro" id="IPR050490">
    <property type="entry name" value="Bact_solute-bd_prot1"/>
</dbReference>
<comment type="caution">
    <text evidence="2">The sequence shown here is derived from an EMBL/GenBank/DDBJ whole genome shotgun (WGS) entry which is preliminary data.</text>
</comment>
<dbReference type="PANTHER" id="PTHR43649:SF12">
    <property type="entry name" value="DIACETYLCHITOBIOSE BINDING PROTEIN DASA"/>
    <property type="match status" value="1"/>
</dbReference>
<feature type="signal peptide" evidence="1">
    <location>
        <begin position="1"/>
        <end position="24"/>
    </location>
</feature>
<dbReference type="SUPFAM" id="SSF53850">
    <property type="entry name" value="Periplasmic binding protein-like II"/>
    <property type="match status" value="1"/>
</dbReference>
<name>A0ABT2U8Y8_9BACL</name>
<sequence>MNKKVTVLLSVCLASSMVACSSQGGTTPETNKSAAGSSNEPITLKFASWSISEAATKDALEQMASTYTSLKPNVKIEFIGIPFGNIKEQTFVMASSGDAPDVIQTFTASFPTYATSDIIAPLDELLGKDYVNDLLPSYKDDYSYQGKLMGVPWAASPYVLYWNKELFKKAGLEAKPPKTYDEMLEAARKIAKLKTDSGEAVYGLGEPTDKLPINGMIFLKTLYSFGGSIFDANGKVNLNTPEATSAYKYYQTLTNENLTPQSAKLKDLRNLFSIGRLGMYVDGYYGKAVFRSLSGKGEAYDNVWEAALVPAGNSSGKSVSIGEAHGLVISKDSKHKQEAADFIKFLTDKDMMLLYHQKSDVVSARKSISSLPEFNTSPFDKVLNEQMSIVKALPKNNPGLEQSYLDMADAVLKVTLAKETPEKTAADIDAKLKQALK</sequence>
<proteinExistence type="predicted"/>
<dbReference type="Gene3D" id="3.40.190.10">
    <property type="entry name" value="Periplasmic binding protein-like II"/>
    <property type="match status" value="1"/>
</dbReference>
<organism evidence="2 3">
    <name type="scientific">Paenibacillus baimaensis</name>
    <dbReference type="NCBI Taxonomy" id="2982185"/>
    <lineage>
        <taxon>Bacteria</taxon>
        <taxon>Bacillati</taxon>
        <taxon>Bacillota</taxon>
        <taxon>Bacilli</taxon>
        <taxon>Bacillales</taxon>
        <taxon>Paenibacillaceae</taxon>
        <taxon>Paenibacillus</taxon>
    </lineage>
</organism>
<gene>
    <name evidence="2" type="ORF">OB236_00735</name>
</gene>
<dbReference type="InterPro" id="IPR006059">
    <property type="entry name" value="SBP"/>
</dbReference>
<keyword evidence="3" id="KW-1185">Reference proteome</keyword>
<dbReference type="CDD" id="cd13585">
    <property type="entry name" value="PBP2_TMBP_like"/>
    <property type="match status" value="1"/>
</dbReference>
<dbReference type="PANTHER" id="PTHR43649">
    <property type="entry name" value="ARABINOSE-BINDING PROTEIN-RELATED"/>
    <property type="match status" value="1"/>
</dbReference>
<evidence type="ECO:0000313" key="3">
    <source>
        <dbReference type="Proteomes" id="UP001652445"/>
    </source>
</evidence>
<dbReference type="PROSITE" id="PS51257">
    <property type="entry name" value="PROKAR_LIPOPROTEIN"/>
    <property type="match status" value="1"/>
</dbReference>
<evidence type="ECO:0000256" key="1">
    <source>
        <dbReference type="SAM" id="SignalP"/>
    </source>
</evidence>
<reference evidence="2 3" key="1">
    <citation type="submission" date="2022-09" db="EMBL/GenBank/DDBJ databases">
        <authorList>
            <person name="Han X.L."/>
            <person name="Wang Q."/>
            <person name="Lu T."/>
        </authorList>
    </citation>
    <scope>NUCLEOTIDE SEQUENCE [LARGE SCALE GENOMIC DNA]</scope>
    <source>
        <strain evidence="2 3">WQ 127069</strain>
    </source>
</reference>
<dbReference type="EMBL" id="JAOQIO010000001">
    <property type="protein sequence ID" value="MCU6790641.1"/>
    <property type="molecule type" value="Genomic_DNA"/>
</dbReference>
<evidence type="ECO:0000313" key="2">
    <source>
        <dbReference type="EMBL" id="MCU6790641.1"/>
    </source>
</evidence>
<dbReference type="Pfam" id="PF01547">
    <property type="entry name" value="SBP_bac_1"/>
    <property type="match status" value="1"/>
</dbReference>
<protein>
    <submittedName>
        <fullName evidence="2">Sugar ABC transporter substrate-binding protein</fullName>
    </submittedName>
</protein>
<dbReference type="RefSeq" id="WP_262682128.1">
    <property type="nucleotide sequence ID" value="NZ_JAOQIO010000001.1"/>
</dbReference>
<keyword evidence="1" id="KW-0732">Signal</keyword>
<dbReference type="Proteomes" id="UP001652445">
    <property type="component" value="Unassembled WGS sequence"/>
</dbReference>
<accession>A0ABT2U8Y8</accession>
<feature type="chain" id="PRO_5047136433" evidence="1">
    <location>
        <begin position="25"/>
        <end position="437"/>
    </location>
</feature>